<dbReference type="PROSITE" id="PS51123">
    <property type="entry name" value="OMPA_2"/>
    <property type="match status" value="1"/>
</dbReference>
<organism evidence="3 4">
    <name type="scientific">Actinoplanes italicus</name>
    <dbReference type="NCBI Taxonomy" id="113567"/>
    <lineage>
        <taxon>Bacteria</taxon>
        <taxon>Bacillati</taxon>
        <taxon>Actinomycetota</taxon>
        <taxon>Actinomycetes</taxon>
        <taxon>Micromonosporales</taxon>
        <taxon>Micromonosporaceae</taxon>
        <taxon>Actinoplanes</taxon>
    </lineage>
</organism>
<gene>
    <name evidence="3" type="ORF">CLV67_11623</name>
</gene>
<dbReference type="SUPFAM" id="SSF103088">
    <property type="entry name" value="OmpA-like"/>
    <property type="match status" value="1"/>
</dbReference>
<reference evidence="3 4" key="1">
    <citation type="submission" date="2018-03" db="EMBL/GenBank/DDBJ databases">
        <title>Genomic Encyclopedia of Archaeal and Bacterial Type Strains, Phase II (KMG-II): from individual species to whole genera.</title>
        <authorList>
            <person name="Goeker M."/>
        </authorList>
    </citation>
    <scope>NUCLEOTIDE SEQUENCE [LARGE SCALE GENOMIC DNA]</scope>
    <source>
        <strain evidence="3 4">DSM 43146</strain>
    </source>
</reference>
<comment type="caution">
    <text evidence="3">The sequence shown here is derived from an EMBL/GenBank/DDBJ whole genome shotgun (WGS) entry which is preliminary data.</text>
</comment>
<proteinExistence type="predicted"/>
<dbReference type="InterPro" id="IPR006665">
    <property type="entry name" value="OmpA-like"/>
</dbReference>
<dbReference type="Proteomes" id="UP000239415">
    <property type="component" value="Unassembled WGS sequence"/>
</dbReference>
<keyword evidence="1" id="KW-0472">Membrane</keyword>
<dbReference type="AlphaFoldDB" id="A0A2T0K3I9"/>
<dbReference type="Gene3D" id="3.30.1330.60">
    <property type="entry name" value="OmpA-like domain"/>
    <property type="match status" value="1"/>
</dbReference>
<dbReference type="GO" id="GO:0016020">
    <property type="term" value="C:membrane"/>
    <property type="evidence" value="ECO:0007669"/>
    <property type="project" value="UniProtKB-UniRule"/>
</dbReference>
<keyword evidence="4" id="KW-1185">Reference proteome</keyword>
<evidence type="ECO:0000256" key="1">
    <source>
        <dbReference type="PROSITE-ProRule" id="PRU00473"/>
    </source>
</evidence>
<evidence type="ECO:0000313" key="3">
    <source>
        <dbReference type="EMBL" id="PRX17247.1"/>
    </source>
</evidence>
<accession>A0A2T0K3I9</accession>
<dbReference type="CDD" id="cd07185">
    <property type="entry name" value="OmpA_C-like"/>
    <property type="match status" value="1"/>
</dbReference>
<name>A0A2T0K3I9_9ACTN</name>
<dbReference type="EMBL" id="PVMZ01000016">
    <property type="protein sequence ID" value="PRX17247.1"/>
    <property type="molecule type" value="Genomic_DNA"/>
</dbReference>
<feature type="domain" description="OmpA-like" evidence="2">
    <location>
        <begin position="266"/>
        <end position="391"/>
    </location>
</feature>
<sequence>MRYRIGRVLAASTMAATSLFSCGDDDGFPPEPVAIACPTESGKAVTLVVGARANSPAPKLPAEIEGLVREAAKQRQKVQVIRVDGEPSVAMTAIFKTNGNNDTIRNGDLTNFVTQVSGLVTQLQPKKPQADVLAALTLAGRSTPKGGTVVLMDSGIPTTGPLSYKNSEMFAAEPEEVTEFLGSEKLMPDLADLSVVLAGVGDTADPQTVLPENYHKQVTALWTELAEEADAECVHTLGAASGRTAVPTSVPVDVVTLPKPPVFRECGTTVLANSSPVGFVVDEAEFRDPKAAENTLRLLARQVAGQSQRIELTGTTSSEGSVTSNQDLSERRAAAVKKVLIGLGVEGSRITATGAGEQWPGRVRDTTADGTLIPGAAARNRSVVVKLTCDG</sequence>
<evidence type="ECO:0000313" key="4">
    <source>
        <dbReference type="Proteomes" id="UP000239415"/>
    </source>
</evidence>
<evidence type="ECO:0000259" key="2">
    <source>
        <dbReference type="PROSITE" id="PS51123"/>
    </source>
</evidence>
<protein>
    <submittedName>
        <fullName evidence="3">OmpA family protein</fullName>
    </submittedName>
</protein>
<dbReference type="InterPro" id="IPR036737">
    <property type="entry name" value="OmpA-like_sf"/>
</dbReference>
<dbReference type="Pfam" id="PF00691">
    <property type="entry name" value="OmpA"/>
    <property type="match status" value="1"/>
</dbReference>
<dbReference type="RefSeq" id="WP_106325311.1">
    <property type="nucleotide sequence ID" value="NZ_BOMO01000149.1"/>
</dbReference>
<dbReference type="PROSITE" id="PS51257">
    <property type="entry name" value="PROKAR_LIPOPROTEIN"/>
    <property type="match status" value="1"/>
</dbReference>